<feature type="transmembrane region" description="Helical" evidence="1">
    <location>
        <begin position="6"/>
        <end position="28"/>
    </location>
</feature>
<evidence type="ECO:0000313" key="3">
    <source>
        <dbReference type="Proteomes" id="UP000256520"/>
    </source>
</evidence>
<keyword evidence="3" id="KW-1185">Reference proteome</keyword>
<dbReference type="Proteomes" id="UP000256520">
    <property type="component" value="Unassembled WGS sequence"/>
</dbReference>
<accession>A0A3D8PHJ3</accession>
<protein>
    <submittedName>
        <fullName evidence="2">Uncharacterized protein</fullName>
    </submittedName>
</protein>
<feature type="transmembrane region" description="Helical" evidence="1">
    <location>
        <begin position="94"/>
        <end position="111"/>
    </location>
</feature>
<feature type="transmembrane region" description="Helical" evidence="1">
    <location>
        <begin position="40"/>
        <end position="57"/>
    </location>
</feature>
<dbReference type="EMBL" id="PIOD01000031">
    <property type="protein sequence ID" value="RDW14957.1"/>
    <property type="molecule type" value="Genomic_DNA"/>
</dbReference>
<evidence type="ECO:0000256" key="1">
    <source>
        <dbReference type="SAM" id="Phobius"/>
    </source>
</evidence>
<sequence length="113" mass="13283">MEFKFGDFAIVLPPLHITIIAIIIIFFLVRWSKRLETRRFTVFFYFLISTYITPIFSSSTEEGVFELWIPLGFVVVFLYLFLSKRNHPSKMKASLLGLSIALFQLILQYFGNF</sequence>
<name>A0A3D8PHJ3_9BACI</name>
<evidence type="ECO:0000313" key="2">
    <source>
        <dbReference type="EMBL" id="RDW14957.1"/>
    </source>
</evidence>
<feature type="transmembrane region" description="Helical" evidence="1">
    <location>
        <begin position="63"/>
        <end position="82"/>
    </location>
</feature>
<keyword evidence="1" id="KW-1133">Transmembrane helix</keyword>
<keyword evidence="1" id="KW-0472">Membrane</keyword>
<proteinExistence type="predicted"/>
<dbReference type="OrthoDB" id="2427691at2"/>
<gene>
    <name evidence="2" type="ORF">CWR45_19485</name>
</gene>
<dbReference type="RefSeq" id="WP_115751502.1">
    <property type="nucleotide sequence ID" value="NZ_PIOD01000031.1"/>
</dbReference>
<organism evidence="2 3">
    <name type="scientific">Oceanobacillus chungangensis</name>
    <dbReference type="NCBI Taxonomy" id="1229152"/>
    <lineage>
        <taxon>Bacteria</taxon>
        <taxon>Bacillati</taxon>
        <taxon>Bacillota</taxon>
        <taxon>Bacilli</taxon>
        <taxon>Bacillales</taxon>
        <taxon>Bacillaceae</taxon>
        <taxon>Oceanobacillus</taxon>
    </lineage>
</organism>
<comment type="caution">
    <text evidence="2">The sequence shown here is derived from an EMBL/GenBank/DDBJ whole genome shotgun (WGS) entry which is preliminary data.</text>
</comment>
<keyword evidence="1" id="KW-0812">Transmembrane</keyword>
<dbReference type="AlphaFoldDB" id="A0A3D8PHJ3"/>
<reference evidence="3" key="1">
    <citation type="submission" date="2017-11" db="EMBL/GenBank/DDBJ databases">
        <authorList>
            <person name="Zhu W."/>
        </authorList>
    </citation>
    <scope>NUCLEOTIDE SEQUENCE [LARGE SCALE GENOMIC DNA]</scope>
    <source>
        <strain evidence="3">CAU 1051</strain>
    </source>
</reference>